<sequence>MGNNEATTPSKSEKPYSPVQLQEQPAVHPYPDWAAMQAYYGPGVMPPPYFGTSVVPGHAPHPYMWAPQPFIPHFGSPYAGMYPHGVYPHSSLPPGTHGHYPGLAPSSAATKAVVMATPLSIEMPDKASGSRDKGVMTKLKRFDGLTVSVDSRSTNNAAGAYGNELSQSGYNSAAGSSNGSDGSNSAGGSKDQRKRSSEDIQSSDDRKVESNSDPAQGGERSSSSKLSSGVTVAHAKIAGNPVINVPSPCQAQMMSVKTIDTPGRPPTIALVPGCNSVPSELWTQDERSLKRERRKQSNRESARRSRLRKQAENEELAKKVEALSAENRTLISKISQVTESSETLRLENAALLEKLNARSVHAEESSPDKMETDSAPSVVVENFLSMIDKQSSSSLSEKQDDEKSDKSNGKLRQLMDTSPTTDAVAAS</sequence>
<evidence type="ECO:0000256" key="4">
    <source>
        <dbReference type="ARBA" id="ARBA00023125"/>
    </source>
</evidence>
<dbReference type="GO" id="GO:0005634">
    <property type="term" value="C:nucleus"/>
    <property type="evidence" value="ECO:0000318"/>
    <property type="project" value="GO_Central"/>
</dbReference>
<dbReference type="Gramene" id="Ma04_t24840.3">
    <property type="protein sequence ID" value="Ma04_p24840.3"/>
    <property type="gene ID" value="Ma04_g24840"/>
</dbReference>
<feature type="region of interest" description="Disordered" evidence="7">
    <location>
        <begin position="152"/>
        <end position="230"/>
    </location>
</feature>
<dbReference type="PANTHER" id="PTHR45967:SF1">
    <property type="entry name" value="G-BOX-BINDING FACTOR 3"/>
    <property type="match status" value="1"/>
</dbReference>
<feature type="compositionally biased region" description="Basic and acidic residues" evidence="7">
    <location>
        <begin position="284"/>
        <end position="315"/>
    </location>
</feature>
<dbReference type="Gene3D" id="1.20.5.170">
    <property type="match status" value="1"/>
</dbReference>
<dbReference type="OrthoDB" id="1642657at2759"/>
<feature type="compositionally biased region" description="Basic and acidic residues" evidence="7">
    <location>
        <begin position="190"/>
        <end position="210"/>
    </location>
</feature>
<dbReference type="GO" id="GO:0003700">
    <property type="term" value="F:DNA-binding transcription factor activity"/>
    <property type="evidence" value="ECO:0007669"/>
    <property type="project" value="InterPro"/>
</dbReference>
<feature type="compositionally biased region" description="Polar residues" evidence="7">
    <location>
        <begin position="1"/>
        <end position="10"/>
    </location>
</feature>
<dbReference type="KEGG" id="mus:103972809"/>
<evidence type="ECO:0000256" key="3">
    <source>
        <dbReference type="ARBA" id="ARBA00023015"/>
    </source>
</evidence>
<dbReference type="EnsemblPlants" id="Ma04_t24840.1">
    <property type="protein sequence ID" value="Ma04_p24840.1"/>
    <property type="gene ID" value="Ma04_g24840"/>
</dbReference>
<dbReference type="AlphaFoldDB" id="A0A804ITJ2"/>
<dbReference type="GO" id="GO:0000976">
    <property type="term" value="F:transcription cis-regulatory region binding"/>
    <property type="evidence" value="ECO:0007669"/>
    <property type="project" value="UniProtKB-ARBA"/>
</dbReference>
<dbReference type="Gramene" id="Ma04_t24840.2">
    <property type="protein sequence ID" value="Ma04_p24840.2"/>
    <property type="gene ID" value="Ma04_g24840"/>
</dbReference>
<dbReference type="InterPro" id="IPR012900">
    <property type="entry name" value="MFMR"/>
</dbReference>
<dbReference type="Pfam" id="PF07777">
    <property type="entry name" value="MFMR"/>
    <property type="match status" value="1"/>
</dbReference>
<accession>A0A804ITJ2</accession>
<dbReference type="CDD" id="cd14702">
    <property type="entry name" value="bZIP_plant_GBF1"/>
    <property type="match status" value="1"/>
</dbReference>
<dbReference type="OMA" id="APYPPFC"/>
<dbReference type="EnsemblPlants" id="Ma04_t24840.3">
    <property type="protein sequence ID" value="Ma04_p24840.3"/>
    <property type="gene ID" value="Ma04_g24840"/>
</dbReference>
<proteinExistence type="inferred from homology"/>
<dbReference type="InterPro" id="IPR045314">
    <property type="entry name" value="bZIP_plant_GBF1"/>
</dbReference>
<dbReference type="EnsemblPlants" id="Ma04_t24840.5">
    <property type="protein sequence ID" value="Ma04_p24840.5"/>
    <property type="gene ID" value="Ma04_g24840"/>
</dbReference>
<name>A0A804ITJ2_MUSAM</name>
<dbReference type="PROSITE" id="PS50217">
    <property type="entry name" value="BZIP"/>
    <property type="match status" value="1"/>
</dbReference>
<gene>
    <name evidence="9" type="ORF">GSMUA_130910.1</name>
</gene>
<dbReference type="EnsemblPlants" id="Ma04_t24840.2">
    <property type="protein sequence ID" value="Ma04_p24840.2"/>
    <property type="gene ID" value="Ma04_g24840"/>
</dbReference>
<dbReference type="Gramene" id="Ma04_t24840.1">
    <property type="protein sequence ID" value="Ma04_p24840.1"/>
    <property type="gene ID" value="Ma04_g24840"/>
</dbReference>
<feature type="compositionally biased region" description="Basic and acidic residues" evidence="7">
    <location>
        <begin position="360"/>
        <end position="372"/>
    </location>
</feature>
<evidence type="ECO:0000259" key="8">
    <source>
        <dbReference type="PROSITE" id="PS50217"/>
    </source>
</evidence>
<feature type="region of interest" description="Disordered" evidence="7">
    <location>
        <begin position="1"/>
        <end position="23"/>
    </location>
</feature>
<comment type="subcellular location">
    <subcellularLocation>
        <location evidence="1">Nucleus</location>
    </subcellularLocation>
</comment>
<evidence type="ECO:0000256" key="1">
    <source>
        <dbReference type="ARBA" id="ARBA00004123"/>
    </source>
</evidence>
<dbReference type="InterPro" id="IPR046347">
    <property type="entry name" value="bZIP_sf"/>
</dbReference>
<evidence type="ECO:0000313" key="11">
    <source>
        <dbReference type="Proteomes" id="UP000012960"/>
    </source>
</evidence>
<protein>
    <submittedName>
        <fullName evidence="9">(wild Malaysian banana) hypothetical protein</fullName>
    </submittedName>
</protein>
<keyword evidence="4" id="KW-0238">DNA-binding</keyword>
<feature type="region of interest" description="Disordered" evidence="7">
    <location>
        <begin position="359"/>
        <end position="378"/>
    </location>
</feature>
<evidence type="ECO:0000256" key="7">
    <source>
        <dbReference type="SAM" id="MobiDB-lite"/>
    </source>
</evidence>
<dbReference type="Gramene" id="Ma04_t24840.5">
    <property type="protein sequence ID" value="Ma04_p24840.5"/>
    <property type="gene ID" value="Ma04_g24840"/>
</dbReference>
<evidence type="ECO:0000313" key="10">
    <source>
        <dbReference type="EnsemblPlants" id="Ma04_p24840.1"/>
    </source>
</evidence>
<keyword evidence="3" id="KW-0805">Transcription regulation</keyword>
<evidence type="ECO:0000256" key="5">
    <source>
        <dbReference type="ARBA" id="ARBA00023163"/>
    </source>
</evidence>
<organism evidence="10 11">
    <name type="scientific">Musa acuminata subsp. malaccensis</name>
    <name type="common">Wild banana</name>
    <name type="synonym">Musa malaccensis</name>
    <dbReference type="NCBI Taxonomy" id="214687"/>
    <lineage>
        <taxon>Eukaryota</taxon>
        <taxon>Viridiplantae</taxon>
        <taxon>Streptophyta</taxon>
        <taxon>Embryophyta</taxon>
        <taxon>Tracheophyta</taxon>
        <taxon>Spermatophyta</taxon>
        <taxon>Magnoliopsida</taxon>
        <taxon>Liliopsida</taxon>
        <taxon>Zingiberales</taxon>
        <taxon>Musaceae</taxon>
        <taxon>Musa</taxon>
    </lineage>
</organism>
<keyword evidence="11" id="KW-1185">Reference proteome</keyword>
<dbReference type="PROSITE" id="PS00036">
    <property type="entry name" value="BZIP_BASIC"/>
    <property type="match status" value="1"/>
</dbReference>
<feature type="region of interest" description="Disordered" evidence="7">
    <location>
        <begin position="258"/>
        <end position="315"/>
    </location>
</feature>
<evidence type="ECO:0000313" key="9">
    <source>
        <dbReference type="EMBL" id="CAG1843296.1"/>
    </source>
</evidence>
<evidence type="ECO:0000256" key="6">
    <source>
        <dbReference type="ARBA" id="ARBA00023242"/>
    </source>
</evidence>
<dbReference type="InterPro" id="IPR004827">
    <property type="entry name" value="bZIP"/>
</dbReference>
<keyword evidence="6" id="KW-0539">Nucleus</keyword>
<dbReference type="SMART" id="SM00338">
    <property type="entry name" value="BRLZ"/>
    <property type="match status" value="1"/>
</dbReference>
<evidence type="ECO:0000256" key="2">
    <source>
        <dbReference type="ARBA" id="ARBA00007163"/>
    </source>
</evidence>
<dbReference type="PANTHER" id="PTHR45967">
    <property type="entry name" value="G-BOX-BINDING FACTOR 3-RELATED"/>
    <property type="match status" value="1"/>
</dbReference>
<dbReference type="GO" id="GO:0043565">
    <property type="term" value="F:sequence-specific DNA binding"/>
    <property type="evidence" value="ECO:0000318"/>
    <property type="project" value="GO_Central"/>
</dbReference>
<dbReference type="EMBL" id="HG996469">
    <property type="protein sequence ID" value="CAG1843296.1"/>
    <property type="molecule type" value="Genomic_DNA"/>
</dbReference>
<feature type="region of interest" description="Disordered" evidence="7">
    <location>
        <begin position="385"/>
        <end position="427"/>
    </location>
</feature>
<dbReference type="FunFam" id="1.20.5.170:FF:000020">
    <property type="entry name" value="BZIP transcription factor"/>
    <property type="match status" value="1"/>
</dbReference>
<reference evidence="9" key="1">
    <citation type="submission" date="2021-03" db="EMBL/GenBank/DDBJ databases">
        <authorList>
            <consortium name="Genoscope - CEA"/>
            <person name="William W."/>
        </authorList>
    </citation>
    <scope>NUCLEOTIDE SEQUENCE</scope>
    <source>
        <strain evidence="9">Doubled-haploid Pahang</strain>
    </source>
</reference>
<comment type="similarity">
    <text evidence="2">Belongs to the bZIP family.</text>
</comment>
<reference evidence="10" key="2">
    <citation type="submission" date="2021-05" db="UniProtKB">
        <authorList>
            <consortium name="EnsemblPlants"/>
        </authorList>
    </citation>
    <scope>IDENTIFICATION</scope>
    <source>
        <strain evidence="10">subsp. malaccensis</strain>
    </source>
</reference>
<feature type="compositionally biased region" description="Basic and acidic residues" evidence="7">
    <location>
        <begin position="397"/>
        <end position="408"/>
    </location>
</feature>
<dbReference type="Proteomes" id="UP000012960">
    <property type="component" value="Unplaced"/>
</dbReference>
<dbReference type="Pfam" id="PF00170">
    <property type="entry name" value="bZIP_1"/>
    <property type="match status" value="1"/>
</dbReference>
<feature type="compositionally biased region" description="Low complexity" evidence="7">
    <location>
        <begin position="166"/>
        <end position="189"/>
    </location>
</feature>
<dbReference type="InterPro" id="IPR044827">
    <property type="entry name" value="GBF-like"/>
</dbReference>
<dbReference type="FunCoup" id="A0A804ITJ2">
    <property type="interactions" value="139"/>
</dbReference>
<dbReference type="SUPFAM" id="SSF57959">
    <property type="entry name" value="Leucine zipper domain"/>
    <property type="match status" value="1"/>
</dbReference>
<dbReference type="GO" id="GO:0006355">
    <property type="term" value="P:regulation of DNA-templated transcription"/>
    <property type="evidence" value="ECO:0000318"/>
    <property type="project" value="GO_Central"/>
</dbReference>
<dbReference type="InParanoid" id="A0A804ITJ2"/>
<feature type="domain" description="BZIP" evidence="8">
    <location>
        <begin position="288"/>
        <end position="351"/>
    </location>
</feature>
<keyword evidence="5" id="KW-0804">Transcription</keyword>